<sequence>MTTSQSATLARFERVDEHGDLIFEAHGQNFRVIIDDRLEQGILASKQIREENNEPTRGVTRSSIPISTIQAMVRAGDDIANIAQHFAISEALVRRFAKPVETEKKYALDQFLVAPAPGSLRHRTVRDVLAASLDTVNIPMSAVQWKTTRQGHNPWQIEGSFTLSGQTIRAQWSWNLHDNTVTPLNTTGGRLLRIARADLDHFELETAQMTDLFENTTSQQTQQQTSLSTTAQSSSYAQTSQSAFDSQQLNTPVADAPLGVPADHESNKNSVQPVSSRSADSWVYGTGTTNIAAQHTTQSSADEQQLSTSVSTPTTEYVNPFQLRSNVAQSQDASTEQPEQSDEAHHQPSITNISSATATQAQNSTAAAGERSNSQEHTAPSKQTSGMSNITEQSSSNSDASSSTHNSESKSRKPRRSAVPSWDEILFGE</sequence>
<accession>A0A8J3AM38</accession>
<organism evidence="3 4">
    <name type="scientific">Galliscardovia ingluviei</name>
    <dbReference type="NCBI Taxonomy" id="1769422"/>
    <lineage>
        <taxon>Bacteria</taxon>
        <taxon>Bacillati</taxon>
        <taxon>Actinomycetota</taxon>
        <taxon>Actinomycetes</taxon>
        <taxon>Bifidobacteriales</taxon>
        <taxon>Bifidobacteriaceae</taxon>
        <taxon>Galliscardovia</taxon>
    </lineage>
</organism>
<feature type="region of interest" description="Disordered" evidence="1">
    <location>
        <begin position="294"/>
        <end position="313"/>
    </location>
</feature>
<dbReference type="NCBIfam" id="NF040712">
    <property type="entry name" value="SepH"/>
    <property type="match status" value="1"/>
</dbReference>
<feature type="compositionally biased region" description="Low complexity" evidence="1">
    <location>
        <begin position="354"/>
        <end position="368"/>
    </location>
</feature>
<feature type="region of interest" description="Disordered" evidence="1">
    <location>
        <begin position="327"/>
        <end position="429"/>
    </location>
</feature>
<evidence type="ECO:0000256" key="1">
    <source>
        <dbReference type="SAM" id="MobiDB-lite"/>
    </source>
</evidence>
<feature type="compositionally biased region" description="Low complexity" evidence="1">
    <location>
        <begin position="216"/>
        <end position="243"/>
    </location>
</feature>
<reference evidence="3" key="2">
    <citation type="submission" date="2020-09" db="EMBL/GenBank/DDBJ databases">
        <authorList>
            <person name="Sun Q."/>
            <person name="Sedlacek I."/>
        </authorList>
    </citation>
    <scope>NUCLEOTIDE SEQUENCE</scope>
    <source>
        <strain evidence="3">CCM 8606</strain>
    </source>
</reference>
<feature type="compositionally biased region" description="Low complexity" evidence="1">
    <location>
        <begin position="394"/>
        <end position="406"/>
    </location>
</feature>
<dbReference type="InterPro" id="IPR047682">
    <property type="entry name" value="SepH-like"/>
</dbReference>
<dbReference type="RefSeq" id="WP_188354626.1">
    <property type="nucleotide sequence ID" value="NZ_BMDH01000001.1"/>
</dbReference>
<dbReference type="InterPro" id="IPR021421">
    <property type="entry name" value="DUF3071"/>
</dbReference>
<feature type="region of interest" description="Disordered" evidence="1">
    <location>
        <begin position="215"/>
        <end position="282"/>
    </location>
</feature>
<feature type="compositionally biased region" description="Polar residues" evidence="1">
    <location>
        <begin position="371"/>
        <end position="393"/>
    </location>
</feature>
<feature type="domain" description="DUF3071" evidence="2">
    <location>
        <begin position="11"/>
        <end position="174"/>
    </location>
</feature>
<evidence type="ECO:0000313" key="3">
    <source>
        <dbReference type="EMBL" id="GGI13196.1"/>
    </source>
</evidence>
<dbReference type="EMBL" id="BMDH01000001">
    <property type="protein sequence ID" value="GGI13196.1"/>
    <property type="molecule type" value="Genomic_DNA"/>
</dbReference>
<reference evidence="3" key="1">
    <citation type="journal article" date="2014" name="Int. J. Syst. Evol. Microbiol.">
        <title>Complete genome sequence of Corynebacterium casei LMG S-19264T (=DSM 44701T), isolated from a smear-ripened cheese.</title>
        <authorList>
            <consortium name="US DOE Joint Genome Institute (JGI-PGF)"/>
            <person name="Walter F."/>
            <person name="Albersmeier A."/>
            <person name="Kalinowski J."/>
            <person name="Ruckert C."/>
        </authorList>
    </citation>
    <scope>NUCLEOTIDE SEQUENCE</scope>
    <source>
        <strain evidence="3">CCM 8606</strain>
    </source>
</reference>
<keyword evidence="4" id="KW-1185">Reference proteome</keyword>
<evidence type="ECO:0000259" key="2">
    <source>
        <dbReference type="Pfam" id="PF11268"/>
    </source>
</evidence>
<feature type="compositionally biased region" description="Polar residues" evidence="1">
    <location>
        <begin position="268"/>
        <end position="279"/>
    </location>
</feature>
<protein>
    <recommendedName>
        <fullName evidence="2">DUF3071 domain-containing protein</fullName>
    </recommendedName>
</protein>
<gene>
    <name evidence="3" type="ORF">GCM10007377_04750</name>
</gene>
<name>A0A8J3AM38_9BIFI</name>
<dbReference type="Proteomes" id="UP000619536">
    <property type="component" value="Unassembled WGS sequence"/>
</dbReference>
<proteinExistence type="predicted"/>
<evidence type="ECO:0000313" key="4">
    <source>
        <dbReference type="Proteomes" id="UP000619536"/>
    </source>
</evidence>
<comment type="caution">
    <text evidence="3">The sequence shown here is derived from an EMBL/GenBank/DDBJ whole genome shotgun (WGS) entry which is preliminary data.</text>
</comment>
<feature type="compositionally biased region" description="Polar residues" evidence="1">
    <location>
        <begin position="327"/>
        <end position="338"/>
    </location>
</feature>
<dbReference type="Pfam" id="PF11268">
    <property type="entry name" value="DUF3071"/>
    <property type="match status" value="1"/>
</dbReference>
<dbReference type="AlphaFoldDB" id="A0A8J3AM38"/>